<keyword evidence="1" id="KW-0479">Metal-binding</keyword>
<dbReference type="AlphaFoldDB" id="A0A067GPF2"/>
<name>A0A067GPF2_CITSI</name>
<organism evidence="3 4">
    <name type="scientific">Citrus sinensis</name>
    <name type="common">Sweet orange</name>
    <name type="synonym">Citrus aurantium var. sinensis</name>
    <dbReference type="NCBI Taxonomy" id="2711"/>
    <lineage>
        <taxon>Eukaryota</taxon>
        <taxon>Viridiplantae</taxon>
        <taxon>Streptophyta</taxon>
        <taxon>Embryophyta</taxon>
        <taxon>Tracheophyta</taxon>
        <taxon>Spermatophyta</taxon>
        <taxon>Magnoliopsida</taxon>
        <taxon>eudicotyledons</taxon>
        <taxon>Gunneridae</taxon>
        <taxon>Pentapetalae</taxon>
        <taxon>rosids</taxon>
        <taxon>malvids</taxon>
        <taxon>Sapindales</taxon>
        <taxon>Rutaceae</taxon>
        <taxon>Aurantioideae</taxon>
        <taxon>Citrus</taxon>
    </lineage>
</organism>
<keyword evidence="4" id="KW-1185">Reference proteome</keyword>
<keyword evidence="1" id="KW-0863">Zinc-finger</keyword>
<reference evidence="3 4" key="1">
    <citation type="submission" date="2014-04" db="EMBL/GenBank/DDBJ databases">
        <authorList>
            <consortium name="International Citrus Genome Consortium"/>
            <person name="Gmitter F."/>
            <person name="Chen C."/>
            <person name="Farmerie W."/>
            <person name="Harkins T."/>
            <person name="Desany B."/>
            <person name="Mohiuddin M."/>
            <person name="Kodira C."/>
            <person name="Borodovsky M."/>
            <person name="Lomsadze A."/>
            <person name="Burns P."/>
            <person name="Jenkins J."/>
            <person name="Prochnik S."/>
            <person name="Shu S."/>
            <person name="Chapman J."/>
            <person name="Pitluck S."/>
            <person name="Schmutz J."/>
            <person name="Rokhsar D."/>
        </authorList>
    </citation>
    <scope>NUCLEOTIDE SEQUENCE</scope>
</reference>
<dbReference type="GO" id="GO:0008270">
    <property type="term" value="F:zinc ion binding"/>
    <property type="evidence" value="ECO:0007669"/>
    <property type="project" value="UniProtKB-KW"/>
</dbReference>
<accession>A0A067GPF2</accession>
<dbReference type="PANTHER" id="PTHR31065">
    <property type="entry name" value="PLATZ TRANSCRIPTION FACTOR FAMILY PROTEIN"/>
    <property type="match status" value="1"/>
</dbReference>
<keyword evidence="1" id="KW-0862">Zinc</keyword>
<proteinExistence type="predicted"/>
<dbReference type="PROSITE" id="PS50119">
    <property type="entry name" value="ZF_BBOX"/>
    <property type="match status" value="1"/>
</dbReference>
<feature type="domain" description="B box-type" evidence="2">
    <location>
        <begin position="32"/>
        <end position="69"/>
    </location>
</feature>
<evidence type="ECO:0000256" key="1">
    <source>
        <dbReference type="PROSITE-ProRule" id="PRU00024"/>
    </source>
</evidence>
<dbReference type="STRING" id="2711.A0A067GPF2"/>
<evidence type="ECO:0000313" key="3">
    <source>
        <dbReference type="EMBL" id="KDO77292.1"/>
    </source>
</evidence>
<dbReference type="PANTHER" id="PTHR31065:SF92">
    <property type="entry name" value="B BOX-TYPE DOMAIN-CONTAINING PROTEIN"/>
    <property type="match status" value="1"/>
</dbReference>
<protein>
    <recommendedName>
        <fullName evidence="2">B box-type domain-containing protein</fullName>
    </recommendedName>
</protein>
<evidence type="ECO:0000259" key="2">
    <source>
        <dbReference type="PROSITE" id="PS50119"/>
    </source>
</evidence>
<gene>
    <name evidence="3" type="ORF">CISIN_1g0481581mg</name>
</gene>
<feature type="non-terminal residue" evidence="3">
    <location>
        <position position="69"/>
    </location>
</feature>
<evidence type="ECO:0000313" key="4">
    <source>
        <dbReference type="Proteomes" id="UP000027120"/>
    </source>
</evidence>
<dbReference type="Proteomes" id="UP000027120">
    <property type="component" value="Unassembled WGS sequence"/>
</dbReference>
<sequence length="69" mass="7763">MGRGDDEVVMMNMEVKPAWLQGLMGETFFGGCGVHENCRKNEKNIFCLLCCLSICPHCLPSHRSHPLLQ</sequence>
<dbReference type="InterPro" id="IPR000315">
    <property type="entry name" value="Znf_B-box"/>
</dbReference>
<dbReference type="EMBL" id="KK784880">
    <property type="protein sequence ID" value="KDO77292.1"/>
    <property type="molecule type" value="Genomic_DNA"/>
</dbReference>